<keyword evidence="3" id="KW-1185">Reference proteome</keyword>
<dbReference type="RefSeq" id="WP_185254986.1">
    <property type="nucleotide sequence ID" value="NZ_JACKXE010000002.1"/>
</dbReference>
<evidence type="ECO:0000256" key="1">
    <source>
        <dbReference type="SAM" id="Phobius"/>
    </source>
</evidence>
<protein>
    <submittedName>
        <fullName evidence="2">DUF4956 domain-containing protein</fullName>
    </submittedName>
</protein>
<gene>
    <name evidence="2" type="ORF">H5V45_20770</name>
</gene>
<keyword evidence="1" id="KW-0472">Membrane</keyword>
<dbReference type="Proteomes" id="UP000523955">
    <property type="component" value="Unassembled WGS sequence"/>
</dbReference>
<evidence type="ECO:0000313" key="3">
    <source>
        <dbReference type="Proteomes" id="UP000523955"/>
    </source>
</evidence>
<keyword evidence="1" id="KW-0812">Transmembrane</keyword>
<feature type="transmembrane region" description="Helical" evidence="1">
    <location>
        <begin position="113"/>
        <end position="130"/>
    </location>
</feature>
<feature type="transmembrane region" description="Helical" evidence="1">
    <location>
        <begin position="90"/>
        <end position="107"/>
    </location>
</feature>
<dbReference type="EMBL" id="JACKXE010000002">
    <property type="protein sequence ID" value="MBB6629763.1"/>
    <property type="molecule type" value="Genomic_DNA"/>
</dbReference>
<keyword evidence="1" id="KW-1133">Transmembrane helix</keyword>
<comment type="caution">
    <text evidence="2">The sequence shown here is derived from an EMBL/GenBank/DDBJ whole genome shotgun (WGS) entry which is preliminary data.</text>
</comment>
<accession>A0A7X0RK11</accession>
<proteinExistence type="predicted"/>
<dbReference type="InterPro" id="IPR032531">
    <property type="entry name" value="DUF4956"/>
</dbReference>
<reference evidence="2 3" key="1">
    <citation type="submission" date="2020-08" db="EMBL/GenBank/DDBJ databases">
        <authorList>
            <person name="Seo M.-J."/>
        </authorList>
    </citation>
    <scope>NUCLEOTIDE SEQUENCE [LARGE SCALE GENOMIC DNA]</scope>
    <source>
        <strain evidence="2 3">KIGAM211</strain>
    </source>
</reference>
<dbReference type="AlphaFoldDB" id="A0A7X0RK11"/>
<evidence type="ECO:0000313" key="2">
    <source>
        <dbReference type="EMBL" id="MBB6629763.1"/>
    </source>
</evidence>
<dbReference type="Pfam" id="PF16316">
    <property type="entry name" value="DUF4956"/>
    <property type="match status" value="1"/>
</dbReference>
<name>A0A7X0RK11_9ACTN</name>
<feature type="transmembrane region" description="Helical" evidence="1">
    <location>
        <begin position="15"/>
        <end position="34"/>
    </location>
</feature>
<feature type="transmembrane region" description="Helical" evidence="1">
    <location>
        <begin position="43"/>
        <end position="60"/>
    </location>
</feature>
<organism evidence="2 3">
    <name type="scientific">Nocardioides luti</name>
    <dbReference type="NCBI Taxonomy" id="2761101"/>
    <lineage>
        <taxon>Bacteria</taxon>
        <taxon>Bacillati</taxon>
        <taxon>Actinomycetota</taxon>
        <taxon>Actinomycetes</taxon>
        <taxon>Propionibacteriales</taxon>
        <taxon>Nocardioidaceae</taxon>
        <taxon>Nocardioides</taxon>
    </lineage>
</organism>
<sequence length="219" mass="23529">MLQTVLSAVLGHLGGPARLGLDVLSMLLLVGVLYRRRVAAPEMILVFTALNIGLFAAVSAIGSGSFPTGIGFGLFGLLSLVRLRSTAFTLKDVAYTFVALILALINGLPERNLMLVIALDIVLLAAIWLTDDSRSTQPTRIMRVTLDRAVTDTDAAMALVRDRLAVEPISLSVDDVDFVRETTRVSVRYAVDDGWWSWTDAQSASNRADAAESGATDAH</sequence>